<feature type="domain" description="Beta-ketoacyl-[acyl-carrier-protein] synthase III N-terminal" evidence="4">
    <location>
        <begin position="130"/>
        <end position="197"/>
    </location>
</feature>
<dbReference type="PANTHER" id="PTHR34069:SF2">
    <property type="entry name" value="BETA-KETOACYL-[ACYL-CARRIER-PROTEIN] SYNTHASE III"/>
    <property type="match status" value="1"/>
</dbReference>
<gene>
    <name evidence="5" type="ORF">E0W69_017300</name>
</gene>
<dbReference type="InterPro" id="IPR016039">
    <property type="entry name" value="Thiolase-like"/>
</dbReference>
<accession>A0A5P2GAW2</accession>
<evidence type="ECO:0000256" key="2">
    <source>
        <dbReference type="ARBA" id="ARBA00023315"/>
    </source>
</evidence>
<dbReference type="SUPFAM" id="SSF53901">
    <property type="entry name" value="Thiolase-like"/>
    <property type="match status" value="1"/>
</dbReference>
<keyword evidence="2" id="KW-0012">Acyltransferase</keyword>
<dbReference type="AlphaFoldDB" id="A0A5P2GAW2"/>
<evidence type="ECO:0000313" key="6">
    <source>
        <dbReference type="Proteomes" id="UP000292424"/>
    </source>
</evidence>
<dbReference type="InterPro" id="IPR013747">
    <property type="entry name" value="ACP_syn_III_C"/>
</dbReference>
<protein>
    <submittedName>
        <fullName evidence="5">Ketoacyl-ACP synthase III</fullName>
    </submittedName>
</protein>
<dbReference type="Gene3D" id="3.40.47.10">
    <property type="match status" value="1"/>
</dbReference>
<dbReference type="GO" id="GO:0006633">
    <property type="term" value="P:fatty acid biosynthetic process"/>
    <property type="evidence" value="ECO:0007669"/>
    <property type="project" value="InterPro"/>
</dbReference>
<dbReference type="CDD" id="cd00830">
    <property type="entry name" value="KAS_III"/>
    <property type="match status" value="1"/>
</dbReference>
<dbReference type="KEGG" id="arac:E0W69_017300"/>
<evidence type="ECO:0000256" key="1">
    <source>
        <dbReference type="ARBA" id="ARBA00022679"/>
    </source>
</evidence>
<dbReference type="PANTHER" id="PTHR34069">
    <property type="entry name" value="3-OXOACYL-[ACYL-CARRIER-PROTEIN] SYNTHASE 3"/>
    <property type="match status" value="1"/>
</dbReference>
<dbReference type="EMBL" id="CP044016">
    <property type="protein sequence ID" value="QES90333.1"/>
    <property type="molecule type" value="Genomic_DNA"/>
</dbReference>
<organism evidence="5 6">
    <name type="scientific">Rhizosphaericola mali</name>
    <dbReference type="NCBI Taxonomy" id="2545455"/>
    <lineage>
        <taxon>Bacteria</taxon>
        <taxon>Pseudomonadati</taxon>
        <taxon>Bacteroidota</taxon>
        <taxon>Chitinophagia</taxon>
        <taxon>Chitinophagales</taxon>
        <taxon>Chitinophagaceae</taxon>
        <taxon>Rhizosphaericola</taxon>
    </lineage>
</organism>
<sequence length="356" mass="39566">MQQSIITGTGAYIPGKIVGNDYFLGNCFFRSTNISLEKKVEETIQDFASITGIKERRYAEDNITASQMGLKASQMAVKNANIDVEAIDYIIFAHNYGDKNSRLEPSDFVPSLASKVKFGLGIKNPKCIAYDLIFGCPGWLQGLIQADIFIKSGNANCCLVIGADTLSRVIDPSDRDSMIFSDGAGACVLKGVKNSGITSGVMNHSMRSDTIDKHDYIYSGQSYGFPDLNEKFIKMHGHKVYNYALTYVPSAMKECLDNSGFNIEDLKMIFIHQANEKMDDIIIKRFYELYGINRIPEFVMPMNIRWMGNSSVATIPTLFHQVIKEELDGFQLKNGDLIMFASVGAGMNINAVTYVM</sequence>
<name>A0A5P2GAW2_9BACT</name>
<evidence type="ECO:0000259" key="4">
    <source>
        <dbReference type="Pfam" id="PF08545"/>
    </source>
</evidence>
<reference evidence="5 6" key="1">
    <citation type="submission" date="2019-09" db="EMBL/GenBank/DDBJ databases">
        <title>Complete genome sequence of Arachidicoccus sp. B3-10 isolated from apple orchard soil.</title>
        <authorList>
            <person name="Kim H.S."/>
            <person name="Han K.-I."/>
            <person name="Suh M.K."/>
            <person name="Lee K.C."/>
            <person name="Eom M.K."/>
            <person name="Kim J.-S."/>
            <person name="Kang S.W."/>
            <person name="Sin Y."/>
            <person name="Lee J.-S."/>
        </authorList>
    </citation>
    <scope>NUCLEOTIDE SEQUENCE [LARGE SCALE GENOMIC DNA]</scope>
    <source>
        <strain evidence="5 6">B3-10</strain>
    </source>
</reference>
<keyword evidence="1" id="KW-0808">Transferase</keyword>
<dbReference type="Pfam" id="PF08545">
    <property type="entry name" value="ACP_syn_III"/>
    <property type="match status" value="1"/>
</dbReference>
<dbReference type="RefSeq" id="WP_131331316.1">
    <property type="nucleotide sequence ID" value="NZ_CP044016.1"/>
</dbReference>
<dbReference type="Pfam" id="PF08541">
    <property type="entry name" value="ACP_syn_III_C"/>
    <property type="match status" value="1"/>
</dbReference>
<dbReference type="InterPro" id="IPR013751">
    <property type="entry name" value="ACP_syn_III_N"/>
</dbReference>
<evidence type="ECO:0000313" key="5">
    <source>
        <dbReference type="EMBL" id="QES90333.1"/>
    </source>
</evidence>
<evidence type="ECO:0000259" key="3">
    <source>
        <dbReference type="Pfam" id="PF08541"/>
    </source>
</evidence>
<dbReference type="GO" id="GO:0044550">
    <property type="term" value="P:secondary metabolite biosynthetic process"/>
    <property type="evidence" value="ECO:0007669"/>
    <property type="project" value="TreeGrafter"/>
</dbReference>
<dbReference type="Proteomes" id="UP000292424">
    <property type="component" value="Chromosome"/>
</dbReference>
<feature type="domain" description="Beta-ketoacyl-[acyl-carrier-protein] synthase III C-terminal" evidence="3">
    <location>
        <begin position="256"/>
        <end position="353"/>
    </location>
</feature>
<proteinExistence type="predicted"/>
<dbReference type="OrthoDB" id="5171393at2"/>
<dbReference type="GO" id="GO:0004315">
    <property type="term" value="F:3-oxoacyl-[acyl-carrier-protein] synthase activity"/>
    <property type="evidence" value="ECO:0007669"/>
    <property type="project" value="InterPro"/>
</dbReference>
<keyword evidence="6" id="KW-1185">Reference proteome</keyword>